<reference evidence="2 3" key="1">
    <citation type="journal article" date="2015" name="Proc. Natl. Acad. Sci. U.S.A.">
        <title>The resurrection genome of Boea hygrometrica: A blueprint for survival of dehydration.</title>
        <authorList>
            <person name="Xiao L."/>
            <person name="Yang G."/>
            <person name="Zhang L."/>
            <person name="Yang X."/>
            <person name="Zhao S."/>
            <person name="Ji Z."/>
            <person name="Zhou Q."/>
            <person name="Hu M."/>
            <person name="Wang Y."/>
            <person name="Chen M."/>
            <person name="Xu Y."/>
            <person name="Jin H."/>
            <person name="Xiao X."/>
            <person name="Hu G."/>
            <person name="Bao F."/>
            <person name="Hu Y."/>
            <person name="Wan P."/>
            <person name="Li L."/>
            <person name="Deng X."/>
            <person name="Kuang T."/>
            <person name="Xiang C."/>
            <person name="Zhu J.K."/>
            <person name="Oliver M.J."/>
            <person name="He Y."/>
        </authorList>
    </citation>
    <scope>NUCLEOTIDE SEQUENCE [LARGE SCALE GENOMIC DNA]</scope>
    <source>
        <strain evidence="3">cv. XS01</strain>
    </source>
</reference>
<dbReference type="AlphaFoldDB" id="A0A2Z7ASL6"/>
<dbReference type="Proteomes" id="UP000250235">
    <property type="component" value="Unassembled WGS sequence"/>
</dbReference>
<accession>A0A2Z7ASL6</accession>
<feature type="region of interest" description="Disordered" evidence="1">
    <location>
        <begin position="17"/>
        <end position="37"/>
    </location>
</feature>
<sequence length="218" mass="24366">MKLHSIQLGYLKNLPRPIQTKATQNRENKRGTTTQPTITRQCDIQEQRLSWPPHQNSVGPFRHDDSVDRSQRVEEFKSGSIYLTTTRERQLTQVYCPSSFTENSTEATISSNLLRYLNINSNLSSNSLIPKAQQATGPQSRNHSTTATILRSSIPATPVSKLVSIESPRGDELSTTNLTPNGDAEASQIRFSKQYQNDAALTYQNDVASESSSHSRSR</sequence>
<keyword evidence="3" id="KW-1185">Reference proteome</keyword>
<name>A0A2Z7ASL6_9LAMI</name>
<proteinExistence type="predicted"/>
<evidence type="ECO:0000313" key="2">
    <source>
        <dbReference type="EMBL" id="KZV24368.1"/>
    </source>
</evidence>
<protein>
    <submittedName>
        <fullName evidence="2">Uncharacterized protein</fullName>
    </submittedName>
</protein>
<gene>
    <name evidence="2" type="ORF">F511_19870</name>
</gene>
<dbReference type="EMBL" id="KV012826">
    <property type="protein sequence ID" value="KZV24368.1"/>
    <property type="molecule type" value="Genomic_DNA"/>
</dbReference>
<feature type="region of interest" description="Disordered" evidence="1">
    <location>
        <begin position="167"/>
        <end position="186"/>
    </location>
</feature>
<organism evidence="2 3">
    <name type="scientific">Dorcoceras hygrometricum</name>
    <dbReference type="NCBI Taxonomy" id="472368"/>
    <lineage>
        <taxon>Eukaryota</taxon>
        <taxon>Viridiplantae</taxon>
        <taxon>Streptophyta</taxon>
        <taxon>Embryophyta</taxon>
        <taxon>Tracheophyta</taxon>
        <taxon>Spermatophyta</taxon>
        <taxon>Magnoliopsida</taxon>
        <taxon>eudicotyledons</taxon>
        <taxon>Gunneridae</taxon>
        <taxon>Pentapetalae</taxon>
        <taxon>asterids</taxon>
        <taxon>lamiids</taxon>
        <taxon>Lamiales</taxon>
        <taxon>Gesneriaceae</taxon>
        <taxon>Didymocarpoideae</taxon>
        <taxon>Trichosporeae</taxon>
        <taxon>Loxocarpinae</taxon>
        <taxon>Dorcoceras</taxon>
    </lineage>
</organism>
<evidence type="ECO:0000313" key="3">
    <source>
        <dbReference type="Proteomes" id="UP000250235"/>
    </source>
</evidence>
<evidence type="ECO:0000256" key="1">
    <source>
        <dbReference type="SAM" id="MobiDB-lite"/>
    </source>
</evidence>